<feature type="domain" description="Alpha-L-arabinofuranosidase C-terminal" evidence="1">
    <location>
        <begin position="58"/>
        <end position="96"/>
    </location>
</feature>
<comment type="caution">
    <text evidence="2">The sequence shown here is derived from an EMBL/GenBank/DDBJ whole genome shotgun (WGS) entry which is preliminary data.</text>
</comment>
<reference evidence="2 3" key="1">
    <citation type="submission" date="2024-01" db="EMBL/GenBank/DDBJ databases">
        <title>Genome mining of biosynthetic gene clusters to explore secondary metabolites of Streptomyces sp.</title>
        <authorList>
            <person name="Baig A."/>
            <person name="Ajitkumar Shintre N."/>
            <person name="Kumar H."/>
            <person name="Anbarasu A."/>
            <person name="Ramaiah S."/>
        </authorList>
    </citation>
    <scope>NUCLEOTIDE SEQUENCE [LARGE SCALE GENOMIC DNA]</scope>
    <source>
        <strain evidence="2 3">A57</strain>
    </source>
</reference>
<dbReference type="RefSeq" id="WP_376736030.1">
    <property type="nucleotide sequence ID" value="NZ_JAYMRP010000047.1"/>
</dbReference>
<dbReference type="InterPro" id="IPR010720">
    <property type="entry name" value="Alpha-L-AF_C"/>
</dbReference>
<dbReference type="Proteomes" id="UP001585080">
    <property type="component" value="Unassembled WGS sequence"/>
</dbReference>
<name>A0ABV5EL57_9ACTN</name>
<accession>A0ABV5EL57</accession>
<evidence type="ECO:0000259" key="1">
    <source>
        <dbReference type="Pfam" id="PF06964"/>
    </source>
</evidence>
<proteinExistence type="predicted"/>
<dbReference type="Pfam" id="PF06964">
    <property type="entry name" value="Alpha-L-AF_C"/>
    <property type="match status" value="1"/>
</dbReference>
<gene>
    <name evidence="2" type="ORF">VSS16_33550</name>
</gene>
<evidence type="ECO:0000313" key="2">
    <source>
        <dbReference type="EMBL" id="MFB8777585.1"/>
    </source>
</evidence>
<keyword evidence="3" id="KW-1185">Reference proteome</keyword>
<dbReference type="EMBL" id="JAYMRP010000047">
    <property type="protein sequence ID" value="MFB8777585.1"/>
    <property type="molecule type" value="Genomic_DNA"/>
</dbReference>
<organism evidence="2 3">
    <name type="scientific">Streptomyces broussonetiae</name>
    <dbReference type="NCBI Taxonomy" id="2686304"/>
    <lineage>
        <taxon>Bacteria</taxon>
        <taxon>Bacillati</taxon>
        <taxon>Actinomycetota</taxon>
        <taxon>Actinomycetes</taxon>
        <taxon>Kitasatosporales</taxon>
        <taxon>Streptomycetaceae</taxon>
        <taxon>Streptomyces</taxon>
    </lineage>
</organism>
<evidence type="ECO:0000313" key="3">
    <source>
        <dbReference type="Proteomes" id="UP001585080"/>
    </source>
</evidence>
<protein>
    <submittedName>
        <fullName evidence="2">Alpha-L-arabinofuranosidase C-terminal domain-containing protein</fullName>
    </submittedName>
</protein>
<sequence length="231" mass="24689">MTGTVGPAPFGDDLDRGWRYARAEGVAVVDERGHRSPRTSPLRRLRPLGAAVCLGEGAARSNSLRSALAEAAWMTGLEQNSDIVPMASCVLLLAQVEGLPLQPQPEPSLREVGVRSPGATVTVHTGDAMTYASASQAVTTGADRERVRLAIPERATELSLRAVWSADDEGFVVAFGDPRTSTGHELLVGGWQNRSTCLNRVDDGIANDLDGPLPYRGCGRGSRSRIRCWVD</sequence>